<feature type="transmembrane region" description="Helical" evidence="2">
    <location>
        <begin position="720"/>
        <end position="738"/>
    </location>
</feature>
<feature type="transmembrane region" description="Helical" evidence="2">
    <location>
        <begin position="438"/>
        <end position="465"/>
    </location>
</feature>
<proteinExistence type="predicted"/>
<dbReference type="PANTHER" id="PTHR14795">
    <property type="entry name" value="HELICASE RELATED"/>
    <property type="match status" value="1"/>
</dbReference>
<feature type="compositionally biased region" description="Low complexity" evidence="1">
    <location>
        <begin position="812"/>
        <end position="835"/>
    </location>
</feature>
<keyword evidence="4" id="KW-1185">Reference proteome</keyword>
<accession>A0ABQ8UW47</accession>
<keyword evidence="2" id="KW-0472">Membrane</keyword>
<keyword evidence="2 3" id="KW-0812">Transmembrane</keyword>
<gene>
    <name evidence="3" type="ORF">PAPYR_1676</name>
</gene>
<organism evidence="3 4">
    <name type="scientific">Paratrimastix pyriformis</name>
    <dbReference type="NCBI Taxonomy" id="342808"/>
    <lineage>
        <taxon>Eukaryota</taxon>
        <taxon>Metamonada</taxon>
        <taxon>Preaxostyla</taxon>
        <taxon>Paratrimastigidae</taxon>
        <taxon>Paratrimastix</taxon>
    </lineage>
</organism>
<evidence type="ECO:0000313" key="4">
    <source>
        <dbReference type="Proteomes" id="UP001141327"/>
    </source>
</evidence>
<evidence type="ECO:0000313" key="3">
    <source>
        <dbReference type="EMBL" id="KAJ4461972.1"/>
    </source>
</evidence>
<dbReference type="SUPFAM" id="SSF56300">
    <property type="entry name" value="Metallo-dependent phosphatases"/>
    <property type="match status" value="1"/>
</dbReference>
<sequence>MGATNDSVFWFLQVTDIQARSTTNNTNLSDLESFLRMAQQSIRPDLILVTGDLVYGRNGPNQAEDPDAWQGYRDVLLRSGALDPEHPCEYILDVPGERDGFGMRFSPDTPETTPRTHRVLLEKPFGRYAFLGLDMYGPDPFWLETPVQLADHGEMSPQAAVEVQSFLQEGPYNGSIFYMHPTINSVSLGSNRFLNEKVLLSPNLTAVLDGHYHYAHMYRRTGKILELELDAWSSQRVFRLAAFDHDLFSFIDVRLAAFDHDLFSFIDVRYAKDQVAIMITNPKDARILSPREPLYRIAQSTHVRALVFPTPAPGAPPVRIARVWAVLNDTSFRRRRDMEGPGQINPDLMLEMSPAGVDEGTLPPYEGPVMWTLPWNASQWFPNPRGYGTILVIVGYQVGDNTTLRYAAADQPYTLDGTAVQLPGSWERFEMGINLDPFWISLLGCMCCFDFLVLLVAPKCLLLYVRRGGVRERALQVMTADSEGMVLAFCIRTKLALQKRLRKAPVSTFDGLGHFTLHVGWWRQFFWRQIGVGLDAYFCLADSWLWWYLFWLGLIIGGAPYIIGPFQGRIWGLAFVWGFFVNGQVHWGSTLPTGSVIIGLGFSSLLASFAYLLRCLTEYRARRLARQAAEEEKERQLMEAARPLATLAALARDGREIQMLVDQPSFIKEQPPLSPRFPDLPPPPSPRPRDSKLRPSLTARGAAARPATTPLPRWWAMTNIWRHTVGVASLVSFYAVLATQITLTCLELGFLAWLATPASWWLLTGPLGHWWIVRAIRREWSCNCLSKTGPARVTRPTKLAAPRGGGRGGGLTVSVPETPPTTASSSTAAAEEAQQQLTAGGTAAAVV</sequence>
<evidence type="ECO:0000256" key="2">
    <source>
        <dbReference type="SAM" id="Phobius"/>
    </source>
</evidence>
<protein>
    <submittedName>
        <fullName evidence="3">Transmembrane protein 62</fullName>
    </submittedName>
</protein>
<keyword evidence="2" id="KW-1133">Transmembrane helix</keyword>
<dbReference type="PANTHER" id="PTHR14795:SF0">
    <property type="entry name" value="TRANSMEMBRANE PROTEIN 62"/>
    <property type="match status" value="1"/>
</dbReference>
<feature type="transmembrane region" description="Helical" evidence="2">
    <location>
        <begin position="750"/>
        <end position="773"/>
    </location>
</feature>
<feature type="compositionally biased region" description="Pro residues" evidence="1">
    <location>
        <begin position="672"/>
        <end position="686"/>
    </location>
</feature>
<dbReference type="InterPro" id="IPR029052">
    <property type="entry name" value="Metallo-depent_PP-like"/>
</dbReference>
<feature type="region of interest" description="Disordered" evidence="1">
    <location>
        <begin position="795"/>
        <end position="835"/>
    </location>
</feature>
<name>A0ABQ8UW47_9EUKA</name>
<evidence type="ECO:0000256" key="1">
    <source>
        <dbReference type="SAM" id="MobiDB-lite"/>
    </source>
</evidence>
<dbReference type="Proteomes" id="UP001141327">
    <property type="component" value="Unassembled WGS sequence"/>
</dbReference>
<dbReference type="EMBL" id="JAPMOS010000005">
    <property type="protein sequence ID" value="KAJ4461972.1"/>
    <property type="molecule type" value="Genomic_DNA"/>
</dbReference>
<dbReference type="Gene3D" id="3.60.21.10">
    <property type="match status" value="1"/>
</dbReference>
<feature type="compositionally biased region" description="Low complexity" evidence="1">
    <location>
        <begin position="694"/>
        <end position="705"/>
    </location>
</feature>
<comment type="caution">
    <text evidence="3">The sequence shown here is derived from an EMBL/GenBank/DDBJ whole genome shotgun (WGS) entry which is preliminary data.</text>
</comment>
<feature type="transmembrane region" description="Helical" evidence="2">
    <location>
        <begin position="544"/>
        <end position="563"/>
    </location>
</feature>
<feature type="region of interest" description="Disordered" evidence="1">
    <location>
        <begin position="668"/>
        <end position="705"/>
    </location>
</feature>
<reference evidence="3" key="1">
    <citation type="journal article" date="2022" name="bioRxiv">
        <title>Genomics of Preaxostyla Flagellates Illuminates Evolutionary Transitions and the Path Towards Mitochondrial Loss.</title>
        <authorList>
            <person name="Novak L.V.F."/>
            <person name="Treitli S.C."/>
            <person name="Pyrih J."/>
            <person name="Halakuc P."/>
            <person name="Pipaliya S.V."/>
            <person name="Vacek V."/>
            <person name="Brzon O."/>
            <person name="Soukal P."/>
            <person name="Eme L."/>
            <person name="Dacks J.B."/>
            <person name="Karnkowska A."/>
            <person name="Elias M."/>
            <person name="Hampl V."/>
        </authorList>
    </citation>
    <scope>NUCLEOTIDE SEQUENCE</scope>
    <source>
        <strain evidence="3">RCP-MX</strain>
    </source>
</reference>
<feature type="transmembrane region" description="Helical" evidence="2">
    <location>
        <begin position="593"/>
        <end position="613"/>
    </location>
</feature>